<dbReference type="EMBL" id="JBGUBD010000002">
    <property type="protein sequence ID" value="MFA9477534.1"/>
    <property type="molecule type" value="Genomic_DNA"/>
</dbReference>
<name>A0ABV4U4X0_9BACT</name>
<feature type="binding site" evidence="4">
    <location>
        <position position="215"/>
    </location>
    <ligand>
        <name>ATP</name>
        <dbReference type="ChEBI" id="CHEBI:30616"/>
    </ligand>
</feature>
<dbReference type="SUPFAM" id="SSF56059">
    <property type="entry name" value="Glutathione synthetase ATP-binding domain-like"/>
    <property type="match status" value="1"/>
</dbReference>
<feature type="binding site" evidence="4">
    <location>
        <position position="192"/>
    </location>
    <ligand>
        <name>ATP</name>
        <dbReference type="ChEBI" id="CHEBI:30616"/>
    </ligand>
</feature>
<comment type="pathway">
    <text evidence="4 5">Purine metabolism; IMP biosynthesis via de novo pathway; 5-amino-1-(5-phospho-D-ribosyl)imidazole-4-carboxylate from 5-amino-1-(5-phospho-D-ribosyl)imidazole (N5-CAIR route): step 1/2.</text>
</comment>
<keyword evidence="3 4" id="KW-0067">ATP-binding</keyword>
<comment type="function">
    <text evidence="4">Catalyzes the ATP-dependent conversion of 5-aminoimidazole ribonucleotide (AIR) and HCO(3)(-) to N5-carboxyaminoimidazole ribonucleotide (N5-CAIR).</text>
</comment>
<protein>
    <recommendedName>
        <fullName evidence="4 5">N5-carboxyaminoimidazole ribonucleotide synthase</fullName>
        <shortName evidence="4 5">N5-CAIR synthase</shortName>
        <ecNumber evidence="4 5">6.3.4.18</ecNumber>
    </recommendedName>
    <alternativeName>
        <fullName evidence="4 5">5-(carboxyamino)imidazole ribonucleotide synthetase</fullName>
    </alternativeName>
</protein>
<comment type="caution">
    <text evidence="7">The sequence shown here is derived from an EMBL/GenBank/DDBJ whole genome shotgun (WGS) entry which is preliminary data.</text>
</comment>
<keyword evidence="1 4" id="KW-0547">Nucleotide-binding</keyword>
<evidence type="ECO:0000313" key="7">
    <source>
        <dbReference type="EMBL" id="MFA9477534.1"/>
    </source>
</evidence>
<keyword evidence="4 5" id="KW-0436">Ligase</keyword>
<dbReference type="NCBIfam" id="TIGR01161">
    <property type="entry name" value="purK"/>
    <property type="match status" value="1"/>
</dbReference>
<dbReference type="SUPFAM" id="SSF52440">
    <property type="entry name" value="PreATP-grasp domain"/>
    <property type="match status" value="1"/>
</dbReference>
<dbReference type="PANTHER" id="PTHR11609:SF5">
    <property type="entry name" value="PHOSPHORIBOSYLAMINOIMIDAZOLE CARBOXYLASE"/>
    <property type="match status" value="1"/>
</dbReference>
<comment type="catalytic activity">
    <reaction evidence="4 5">
        <text>5-amino-1-(5-phospho-beta-D-ribosyl)imidazole + hydrogencarbonate + ATP = 5-carboxyamino-1-(5-phospho-D-ribosyl)imidazole + ADP + phosphate + 2 H(+)</text>
        <dbReference type="Rhea" id="RHEA:19317"/>
        <dbReference type="ChEBI" id="CHEBI:15378"/>
        <dbReference type="ChEBI" id="CHEBI:17544"/>
        <dbReference type="ChEBI" id="CHEBI:30616"/>
        <dbReference type="ChEBI" id="CHEBI:43474"/>
        <dbReference type="ChEBI" id="CHEBI:58730"/>
        <dbReference type="ChEBI" id="CHEBI:137981"/>
        <dbReference type="ChEBI" id="CHEBI:456216"/>
        <dbReference type="EC" id="6.3.4.18"/>
    </reaction>
</comment>
<dbReference type="InterPro" id="IPR054350">
    <property type="entry name" value="PurT/PurK_preATP-grasp"/>
</dbReference>
<feature type="binding site" evidence="4">
    <location>
        <begin position="184"/>
        <end position="187"/>
    </location>
    <ligand>
        <name>ATP</name>
        <dbReference type="ChEBI" id="CHEBI:30616"/>
    </ligand>
</feature>
<dbReference type="Pfam" id="PF02222">
    <property type="entry name" value="ATP-grasp"/>
    <property type="match status" value="1"/>
</dbReference>
<dbReference type="InterPro" id="IPR013815">
    <property type="entry name" value="ATP_grasp_subdomain_1"/>
</dbReference>
<keyword evidence="8" id="KW-1185">Reference proteome</keyword>
<dbReference type="PANTHER" id="PTHR11609">
    <property type="entry name" value="PURINE BIOSYNTHESIS PROTEIN 6/7, PUR6/7"/>
    <property type="match status" value="1"/>
</dbReference>
<gene>
    <name evidence="4 5" type="primary">purK</name>
    <name evidence="7" type="ORF">ACERK3_04415</name>
</gene>
<feature type="binding site" evidence="4">
    <location>
        <begin position="154"/>
        <end position="160"/>
    </location>
    <ligand>
        <name>ATP</name>
        <dbReference type="ChEBI" id="CHEBI:30616"/>
    </ligand>
</feature>
<organism evidence="7 8">
    <name type="scientific">Natronomicrosphaera hydrolytica</name>
    <dbReference type="NCBI Taxonomy" id="3242702"/>
    <lineage>
        <taxon>Bacteria</taxon>
        <taxon>Pseudomonadati</taxon>
        <taxon>Planctomycetota</taxon>
        <taxon>Phycisphaerae</taxon>
        <taxon>Phycisphaerales</taxon>
        <taxon>Phycisphaeraceae</taxon>
        <taxon>Natronomicrosphaera</taxon>
    </lineage>
</organism>
<dbReference type="RefSeq" id="WP_425344456.1">
    <property type="nucleotide sequence ID" value="NZ_JBGUBD010000002.1"/>
</dbReference>
<dbReference type="NCBIfam" id="NF004676">
    <property type="entry name" value="PRK06019.1-2"/>
    <property type="match status" value="1"/>
</dbReference>
<sequence>MTDHPPILPGAVLGLFGGGQLGRMFIQAAARLGYRVHLFAPDDDPPAAHLAWRHTRAEYDDRKAVESFARSVAGITCEFENVPAVAVAEAARHVPVSPQPHVLELAQDRIKEKAFLKKQGLPVAPYAEVRSSADAKRAAAELGTPVVFKSARGGYDGKGQQRVDDPADAPGAWAELAVAEAVAEAWVRFTAELSVIVARNTQGEVVTYGPMHNVHRNHILDYSLFPADLPTATQKQAEQLAATVAQAIGLVGLCCVEMFLTTTGELIINELAPRPHNSGHLTIEAHRTSQFEQQVRTLCNLPLGSPHPIAPAAAMANLLGDLWRDATHPPAWCEALADPDVVLHLYGKPAARPGRKMGHLTACADTAEQALARVLTIRDAWAAAPME</sequence>
<feature type="binding site" evidence="4">
    <location>
        <begin position="269"/>
        <end position="270"/>
    </location>
    <ligand>
        <name>ATP</name>
        <dbReference type="ChEBI" id="CHEBI:30616"/>
    </ligand>
</feature>
<dbReference type="Pfam" id="PF22660">
    <property type="entry name" value="RS_preATP-grasp-like"/>
    <property type="match status" value="1"/>
</dbReference>
<proteinExistence type="inferred from homology"/>
<dbReference type="Gene3D" id="3.30.470.20">
    <property type="entry name" value="ATP-grasp fold, B domain"/>
    <property type="match status" value="1"/>
</dbReference>
<dbReference type="InterPro" id="IPR040686">
    <property type="entry name" value="PurK_C"/>
</dbReference>
<dbReference type="InterPro" id="IPR011761">
    <property type="entry name" value="ATP-grasp"/>
</dbReference>
<evidence type="ECO:0000256" key="4">
    <source>
        <dbReference type="HAMAP-Rule" id="MF_01928"/>
    </source>
</evidence>
<dbReference type="Gene3D" id="3.40.50.20">
    <property type="match status" value="1"/>
</dbReference>
<evidence type="ECO:0000256" key="3">
    <source>
        <dbReference type="ARBA" id="ARBA00022840"/>
    </source>
</evidence>
<dbReference type="GO" id="GO:0034028">
    <property type="term" value="F:5-(carboxyamino)imidazole ribonucleotide synthase activity"/>
    <property type="evidence" value="ECO:0007669"/>
    <property type="project" value="UniProtKB-EC"/>
</dbReference>
<dbReference type="NCBIfam" id="NF004677">
    <property type="entry name" value="PRK06019.1-3"/>
    <property type="match status" value="1"/>
</dbReference>
<comment type="function">
    <text evidence="5">Catalyzes the ATP-dependent conversion of 5-aminoimidazole ribonucleotide (AIR) and HCO(3)- to N5-carboxyaminoimidazole ribonucleotide (N5-CAIR).</text>
</comment>
<dbReference type="InterPro" id="IPR003135">
    <property type="entry name" value="ATP-grasp_carboxylate-amine"/>
</dbReference>
<comment type="subunit">
    <text evidence="4 5">Homodimer.</text>
</comment>
<evidence type="ECO:0000256" key="2">
    <source>
        <dbReference type="ARBA" id="ARBA00022755"/>
    </source>
</evidence>
<feature type="binding site" evidence="4">
    <location>
        <position position="109"/>
    </location>
    <ligand>
        <name>ATP</name>
        <dbReference type="ChEBI" id="CHEBI:30616"/>
    </ligand>
</feature>
<keyword evidence="2 4" id="KW-0658">Purine biosynthesis</keyword>
<dbReference type="Gene3D" id="3.30.1490.20">
    <property type="entry name" value="ATP-grasp fold, A domain"/>
    <property type="match status" value="1"/>
</dbReference>
<comment type="similarity">
    <text evidence="4 5">Belongs to the PurK/PurT family.</text>
</comment>
<reference evidence="7 8" key="1">
    <citation type="submission" date="2024-08" db="EMBL/GenBank/DDBJ databases">
        <title>Whole-genome sequencing of halo(alkali)philic microorganisms from hypersaline lakes.</title>
        <authorList>
            <person name="Sorokin D.Y."/>
            <person name="Merkel A.Y."/>
            <person name="Messina E."/>
            <person name="Yakimov M."/>
        </authorList>
    </citation>
    <scope>NUCLEOTIDE SEQUENCE [LARGE SCALE GENOMIC DNA]</scope>
    <source>
        <strain evidence="7 8">AB-hyl4</strain>
    </source>
</reference>
<dbReference type="NCBIfam" id="NF004679">
    <property type="entry name" value="PRK06019.1-5"/>
    <property type="match status" value="1"/>
</dbReference>
<dbReference type="InterPro" id="IPR011054">
    <property type="entry name" value="Rudment_hybrid_motif"/>
</dbReference>
<evidence type="ECO:0000256" key="1">
    <source>
        <dbReference type="ARBA" id="ARBA00022741"/>
    </source>
</evidence>
<feature type="domain" description="ATP-grasp" evidence="6">
    <location>
        <begin position="113"/>
        <end position="299"/>
    </location>
</feature>
<accession>A0ABV4U4X0</accession>
<feature type="binding site" evidence="4">
    <location>
        <position position="149"/>
    </location>
    <ligand>
        <name>ATP</name>
        <dbReference type="ChEBI" id="CHEBI:30616"/>
    </ligand>
</feature>
<evidence type="ECO:0000256" key="5">
    <source>
        <dbReference type="RuleBase" id="RU361200"/>
    </source>
</evidence>
<dbReference type="SUPFAM" id="SSF51246">
    <property type="entry name" value="Rudiment single hybrid motif"/>
    <property type="match status" value="1"/>
</dbReference>
<dbReference type="EC" id="6.3.4.18" evidence="4 5"/>
<evidence type="ECO:0000259" key="6">
    <source>
        <dbReference type="PROSITE" id="PS50975"/>
    </source>
</evidence>
<dbReference type="HAMAP" id="MF_01928">
    <property type="entry name" value="PurK"/>
    <property type="match status" value="1"/>
</dbReference>
<dbReference type="InterPro" id="IPR005875">
    <property type="entry name" value="PurK"/>
</dbReference>
<dbReference type="InterPro" id="IPR016185">
    <property type="entry name" value="PreATP-grasp_dom_sf"/>
</dbReference>
<dbReference type="PROSITE" id="PS50975">
    <property type="entry name" value="ATP_GRASP"/>
    <property type="match status" value="1"/>
</dbReference>
<evidence type="ECO:0000313" key="8">
    <source>
        <dbReference type="Proteomes" id="UP001575105"/>
    </source>
</evidence>
<dbReference type="Pfam" id="PF17769">
    <property type="entry name" value="PurK_C"/>
    <property type="match status" value="1"/>
</dbReference>
<dbReference type="Proteomes" id="UP001575105">
    <property type="component" value="Unassembled WGS sequence"/>
</dbReference>